<accession>A0ABM3IXA6</accession>
<feature type="region of interest" description="Disordered" evidence="4">
    <location>
        <begin position="443"/>
        <end position="475"/>
    </location>
</feature>
<proteinExistence type="predicted"/>
<evidence type="ECO:0000256" key="3">
    <source>
        <dbReference type="PROSITE-ProRule" id="PRU00108"/>
    </source>
</evidence>
<dbReference type="GeneID" id="107426355"/>
<dbReference type="RefSeq" id="XP_048337290.2">
    <property type="nucleotide sequence ID" value="XM_048481333.2"/>
</dbReference>
<evidence type="ECO:0000259" key="5">
    <source>
        <dbReference type="PROSITE" id="PS50071"/>
    </source>
</evidence>
<feature type="compositionally biased region" description="Basic residues" evidence="4">
    <location>
        <begin position="988"/>
        <end position="997"/>
    </location>
</feature>
<evidence type="ECO:0000256" key="2">
    <source>
        <dbReference type="ARBA" id="ARBA00023125"/>
    </source>
</evidence>
<evidence type="ECO:0000313" key="6">
    <source>
        <dbReference type="Proteomes" id="UP001652623"/>
    </source>
</evidence>
<dbReference type="PROSITE" id="PS50071">
    <property type="entry name" value="HOMEOBOX_2"/>
    <property type="match status" value="1"/>
</dbReference>
<dbReference type="PANTHER" id="PTHR33400">
    <property type="entry name" value="ZINC FINGER CCCH DOMAIN-CONTAINING PROTEIN 6-RELATED"/>
    <property type="match status" value="1"/>
</dbReference>
<feature type="compositionally biased region" description="Low complexity" evidence="4">
    <location>
        <begin position="463"/>
        <end position="475"/>
    </location>
</feature>
<keyword evidence="2 3" id="KW-0238">DNA-binding</keyword>
<dbReference type="SMART" id="SM00389">
    <property type="entry name" value="HOX"/>
    <property type="match status" value="1"/>
</dbReference>
<sequence length="997" mass="111300">MEALKEDFSELEIGSSAQSFQKFLNSQRELFHSQIDQLQKIVVTQCQLTGVNPLSQEMAAGALSINIGKRPRDLLNPKAVKYMQSVFAIKDAISKKESREISALYGVTVTQVREFFTSQRSRVRKVVRLSREKTIRSNEYTEPHDGISATSGALMPIDPVPLNTVVPTSVEEAPSCSTQDDALPGIDDLDKQFVENIFTLMRKEETFSGQVKLMEWILRIQNSTVLCWFLNKGGVMILATWLSQAATEEQTTVLFVILKVLCHLPLHKAVPVHMSAVLQSVNRLRFYRTSDISNRARVLLARLSKLLARSQALKKPNGMKSSSDAQQELMLKQSIDDVVGYEPWQSNIDFTGNILASPYDSSENFRKSEPMQTLKLLPASSDDSNKKQVLGITQIKERRKVQMVEQPGQKTAGRSTQAARAAPISQGRPMSADDIQKAKMRAQWMQSKYGKAGSSNSNKEAKIQSSNKSSTSQASILPLASKVPVRPNIEEQKKPVSLLSKVPNILEASLDQKMIADSKEPWWEKCRRVQKLWQTPPEIKLNHQWSVGAGENSKEVEVQKNRNNREKETIYQRIQEIPSNPKEPWDLEMDYDDTLTPEIPTQQLPDADNTETQATNQAINNVGTQGAPSQRVNNYASLQSITTSQTGSTSIAEPDLELLAVLLKNPELVFALTSGQASNLSSEETVKLLDMIKAGGSGLTSNMNGLDRQGEDNIGVSLPSPTPSSNPGTTGWRQEAVRNPFSQQTVLPNRATYISSEVATANSVPPPHISAAHISSLRQSASIPPYSHQTPASDVVMKNSPLTVTPFHNLHSASLPSMRVESTSSVKPSLISNAEERQRFPIPSNTLLPTTARPQIHPQQQQLLSGPSDPYTPVYSKQIGKPNPASESWRTTQGLPSFYRPLNQNNYNASLVGPEQPQLMSGPKWEGNEYVEEDDFESWSPDNSPVRNPEYMMGRSFPDARTNPGREYRPERMRQRNSSGYRDQNRYGNRRWRDRRR</sequence>
<dbReference type="Gene3D" id="1.10.10.60">
    <property type="entry name" value="Homeodomain-like"/>
    <property type="match status" value="1"/>
</dbReference>
<name>A0ABM3IXA6_ZIZJJ</name>
<dbReference type="Proteomes" id="UP001652623">
    <property type="component" value="Chromosome 9"/>
</dbReference>
<dbReference type="PANTHER" id="PTHR33400:SF6">
    <property type="entry name" value="HOMEOBOX PROTEIN LUMINIDEPENDENS"/>
    <property type="match status" value="1"/>
</dbReference>
<feature type="DNA-binding region" description="Homeobox" evidence="3">
    <location>
        <begin position="68"/>
        <end position="127"/>
    </location>
</feature>
<dbReference type="InterPro" id="IPR001356">
    <property type="entry name" value="HD"/>
</dbReference>
<organism evidence="6 7">
    <name type="scientific">Ziziphus jujuba</name>
    <name type="common">Chinese jujube</name>
    <name type="synonym">Ziziphus sativa</name>
    <dbReference type="NCBI Taxonomy" id="326968"/>
    <lineage>
        <taxon>Eukaryota</taxon>
        <taxon>Viridiplantae</taxon>
        <taxon>Streptophyta</taxon>
        <taxon>Embryophyta</taxon>
        <taxon>Tracheophyta</taxon>
        <taxon>Spermatophyta</taxon>
        <taxon>Magnoliopsida</taxon>
        <taxon>eudicotyledons</taxon>
        <taxon>Gunneridae</taxon>
        <taxon>Pentapetalae</taxon>
        <taxon>rosids</taxon>
        <taxon>fabids</taxon>
        <taxon>Rosales</taxon>
        <taxon>Rhamnaceae</taxon>
        <taxon>Paliureae</taxon>
        <taxon>Ziziphus</taxon>
    </lineage>
</organism>
<gene>
    <name evidence="7" type="primary">LOC107426355</name>
</gene>
<keyword evidence="6" id="KW-1185">Reference proteome</keyword>
<dbReference type="GO" id="GO:0003677">
    <property type="term" value="F:DNA binding"/>
    <property type="evidence" value="ECO:0007669"/>
    <property type="project" value="UniProtKB-KW"/>
</dbReference>
<feature type="compositionally biased region" description="Polar residues" evidence="4">
    <location>
        <begin position="408"/>
        <end position="418"/>
    </location>
</feature>
<evidence type="ECO:0000313" key="7">
    <source>
        <dbReference type="RefSeq" id="XP_048337290.2"/>
    </source>
</evidence>
<keyword evidence="3 7" id="KW-0371">Homeobox</keyword>
<feature type="compositionally biased region" description="Basic and acidic residues" evidence="4">
    <location>
        <begin position="964"/>
        <end position="974"/>
    </location>
</feature>
<dbReference type="SUPFAM" id="SSF46689">
    <property type="entry name" value="Homeodomain-like"/>
    <property type="match status" value="1"/>
</dbReference>
<keyword evidence="3" id="KW-0539">Nucleus</keyword>
<reference evidence="7" key="1">
    <citation type="submission" date="2025-08" db="UniProtKB">
        <authorList>
            <consortium name="RefSeq"/>
        </authorList>
    </citation>
    <scope>IDENTIFICATION</scope>
    <source>
        <tissue evidence="7">Seedling</tissue>
    </source>
</reference>
<feature type="domain" description="Homeobox" evidence="5">
    <location>
        <begin position="66"/>
        <end position="126"/>
    </location>
</feature>
<evidence type="ECO:0000256" key="1">
    <source>
        <dbReference type="ARBA" id="ARBA00004123"/>
    </source>
</evidence>
<evidence type="ECO:0000256" key="4">
    <source>
        <dbReference type="SAM" id="MobiDB-lite"/>
    </source>
</evidence>
<protein>
    <submittedName>
        <fullName evidence="7">Homeobox protein LUMINIDEPENDENS isoform X3</fullName>
    </submittedName>
</protein>
<feature type="region of interest" description="Disordered" evidence="4">
    <location>
        <begin position="933"/>
        <end position="997"/>
    </location>
</feature>
<feature type="region of interest" description="Disordered" evidence="4">
    <location>
        <begin position="400"/>
        <end position="431"/>
    </location>
</feature>
<dbReference type="InterPro" id="IPR009057">
    <property type="entry name" value="Homeodomain-like_sf"/>
</dbReference>
<comment type="subcellular location">
    <subcellularLocation>
        <location evidence="1 3">Nucleus</location>
    </subcellularLocation>
</comment>